<dbReference type="InterPro" id="IPR008906">
    <property type="entry name" value="HATC_C_dom"/>
</dbReference>
<dbReference type="STRING" id="8022.A0A060XSI2"/>
<dbReference type="PANTHER" id="PTHR46481:SF10">
    <property type="entry name" value="ZINC FINGER BED DOMAIN-CONTAINING PROTEIN 39"/>
    <property type="match status" value="1"/>
</dbReference>
<dbReference type="InterPro" id="IPR012337">
    <property type="entry name" value="RNaseH-like_sf"/>
</dbReference>
<comment type="subcellular location">
    <subcellularLocation>
        <location evidence="1">Nucleus</location>
    </subcellularLocation>
</comment>
<dbReference type="AlphaFoldDB" id="A0A060XSI2"/>
<proteinExistence type="predicted"/>
<dbReference type="GO" id="GO:0046983">
    <property type="term" value="F:protein dimerization activity"/>
    <property type="evidence" value="ECO:0007669"/>
    <property type="project" value="InterPro"/>
</dbReference>
<evidence type="ECO:0000256" key="1">
    <source>
        <dbReference type="ARBA" id="ARBA00004123"/>
    </source>
</evidence>
<dbReference type="Pfam" id="PF05699">
    <property type="entry name" value="Dimer_Tnp_hAT"/>
    <property type="match status" value="1"/>
</dbReference>
<dbReference type="GO" id="GO:0008270">
    <property type="term" value="F:zinc ion binding"/>
    <property type="evidence" value="ECO:0007669"/>
    <property type="project" value="UniProtKB-KW"/>
</dbReference>
<dbReference type="Proteomes" id="UP000193380">
    <property type="component" value="Chromosome 23"/>
</dbReference>
<keyword evidence="2" id="KW-0479">Metal-binding</keyword>
<evidence type="ECO:0000259" key="6">
    <source>
        <dbReference type="Pfam" id="PF05699"/>
    </source>
</evidence>
<dbReference type="PANTHER" id="PTHR46481">
    <property type="entry name" value="ZINC FINGER BED DOMAIN-CONTAINING PROTEIN 4"/>
    <property type="match status" value="1"/>
</dbReference>
<name>A0A060XSI2_ONCMY</name>
<organism evidence="7 8">
    <name type="scientific">Oncorhynchus mykiss</name>
    <name type="common">Rainbow trout</name>
    <name type="synonym">Salmo gairdneri</name>
    <dbReference type="NCBI Taxonomy" id="8022"/>
    <lineage>
        <taxon>Eukaryota</taxon>
        <taxon>Metazoa</taxon>
        <taxon>Chordata</taxon>
        <taxon>Craniata</taxon>
        <taxon>Vertebrata</taxon>
        <taxon>Euteleostomi</taxon>
        <taxon>Actinopterygii</taxon>
        <taxon>Neopterygii</taxon>
        <taxon>Teleostei</taxon>
        <taxon>Protacanthopterygii</taxon>
        <taxon>Salmoniformes</taxon>
        <taxon>Salmonidae</taxon>
        <taxon>Salmoninae</taxon>
        <taxon>Oncorhynchus</taxon>
    </lineage>
</organism>
<keyword evidence="3" id="KW-0863">Zinc-finger</keyword>
<evidence type="ECO:0000256" key="2">
    <source>
        <dbReference type="ARBA" id="ARBA00022723"/>
    </source>
</evidence>
<reference evidence="7 8" key="1">
    <citation type="journal article" date="2014" name="Nat. Commun.">
        <title>The rainbow trout genome provides novel insights into evolution after whole-genome duplication in vertebrates.</title>
        <authorList>
            <person name="Berthelot C."/>
            <person name="Brunet F."/>
            <person name="Chalopin D."/>
            <person name="Juanchich A."/>
            <person name="Bernard M."/>
            <person name="Noel B."/>
            <person name="Bento P."/>
            <person name="Da Silva C."/>
            <person name="Labadie K."/>
            <person name="Alberti A."/>
            <person name="Aury J.M."/>
            <person name="Louis A."/>
            <person name="Dehais P."/>
            <person name="Bardou P."/>
            <person name="Montfort J."/>
            <person name="Klopp C."/>
            <person name="Cabau C."/>
            <person name="Gaspin C."/>
            <person name="Thorgaard G.H."/>
            <person name="Boussaha M."/>
            <person name="Quillet E."/>
            <person name="Guyomard R."/>
            <person name="Galiana D."/>
            <person name="Bobe J."/>
            <person name="Volff J.N."/>
            <person name="Genet C."/>
            <person name="Wincker P."/>
            <person name="Jaillon O."/>
            <person name="Roest Crollius H."/>
            <person name="Guiguen Y."/>
        </authorList>
    </citation>
    <scope>NUCLEOTIDE SEQUENCE [LARGE SCALE GENOMIC DNA]</scope>
</reference>
<evidence type="ECO:0000256" key="5">
    <source>
        <dbReference type="ARBA" id="ARBA00023242"/>
    </source>
</evidence>
<keyword evidence="5" id="KW-0539">Nucleus</keyword>
<dbReference type="PaxDb" id="8022-A0A060XSI2"/>
<protein>
    <recommendedName>
        <fullName evidence="6">HAT C-terminal dimerisation domain-containing protein</fullName>
    </recommendedName>
</protein>
<sequence length="439" mass="50131">MILTYNVLCDTAGTQGIFTPKRHLSNMIVSLLQPLSIVEDAGFQAFVDAIKKPGTLIPKETFSIRKDLLRMYNKTRQKVEQSLALAHDIVLTAELWVARAEESYLTVTCHVIDREWNLNSYVLETTKVLGEDTSVDIDPVLEAMLRKCQKIVRFFHNDIEAEKKLKEAQLQQQLPHHGLIQYVGDGWFSCFHMLKRLAEQYMAINMVLSQRQEFDLCLNGSDITKASSAVAALQPFKDVTEEMSQRCKDISNNQQYYLLSNSIPLVEELQTKISKEQRGNDVANHLAKQCKIHFGDLKKSQRLVLTTALDPRFKNLILNVNDSESANHFLTKLLKDLKAISSPLIVSSDVPNLVQLLKQYSEHSSIPEMENPLAWWRFEGSVKFKDLSRVALRNLGVVSTAIPLDRAFHETDKMFYSRRSCLEPENINIILFLNSNYTP</sequence>
<evidence type="ECO:0000313" key="8">
    <source>
        <dbReference type="Proteomes" id="UP000193380"/>
    </source>
</evidence>
<evidence type="ECO:0000256" key="3">
    <source>
        <dbReference type="ARBA" id="ARBA00022771"/>
    </source>
</evidence>
<dbReference type="GO" id="GO:0005634">
    <property type="term" value="C:nucleus"/>
    <property type="evidence" value="ECO:0007669"/>
    <property type="project" value="UniProtKB-SubCell"/>
</dbReference>
<accession>A0A060XSI2</accession>
<evidence type="ECO:0000256" key="4">
    <source>
        <dbReference type="ARBA" id="ARBA00022833"/>
    </source>
</evidence>
<dbReference type="SUPFAM" id="SSF53098">
    <property type="entry name" value="Ribonuclease H-like"/>
    <property type="match status" value="1"/>
</dbReference>
<evidence type="ECO:0000313" key="7">
    <source>
        <dbReference type="EMBL" id="CDQ80084.1"/>
    </source>
</evidence>
<dbReference type="EMBL" id="FR905545">
    <property type="protein sequence ID" value="CDQ80084.1"/>
    <property type="molecule type" value="Genomic_DNA"/>
</dbReference>
<keyword evidence="4" id="KW-0862">Zinc</keyword>
<dbReference type="InterPro" id="IPR052035">
    <property type="entry name" value="ZnF_BED_domain_contain"/>
</dbReference>
<feature type="domain" description="HAT C-terminal dimerisation" evidence="6">
    <location>
        <begin position="357"/>
        <end position="436"/>
    </location>
</feature>
<gene>
    <name evidence="7" type="ORF">GSONMT00026985001</name>
</gene>